<feature type="domain" description="Phytase-like" evidence="2">
    <location>
        <begin position="68"/>
        <end position="321"/>
    </location>
</feature>
<sequence>MRRAVLSLFLAAVLPIAATGAASQTKPGMAPIDVHVEPIASFGRVSPETQFGEFEFRGGLVLSSPMKGFGGLSGFDVRPNGTDFVAVSDRGKWFSGRLVRNAGRLTGIEATRWGPMRDIRGRPLTRRVRSDAESVRLASSGNGAYVTFEQSNDLKFYAFTRDPALARAEIVAVPRAARGLVANQGLETVAVAPLGGPLAGSPVLVTERSLDADGNHRAFIVSGKQAGAFSIVRSDDYDVTDGAFMPNGDLLLLERKVSALPIGVNMRLRRIAGDAIRPGAVLDGPVALEAAMSEQIDNMEGLAVSTDPDGKTRVTIVSDDNLNPLQRTLLLEFVWTGPAVAVAE</sequence>
<accession>A0A1M5CE44</accession>
<dbReference type="AlphaFoldDB" id="A0A1M5CE44"/>
<gene>
    <name evidence="3" type="ORF">SAMN02745157_2320</name>
</gene>
<evidence type="ECO:0000313" key="3">
    <source>
        <dbReference type="EMBL" id="SHF53013.1"/>
    </source>
</evidence>
<proteinExistence type="predicted"/>
<dbReference type="Proteomes" id="UP000184485">
    <property type="component" value="Unassembled WGS sequence"/>
</dbReference>
<reference evidence="3" key="1">
    <citation type="submission" date="2016-11" db="EMBL/GenBank/DDBJ databases">
        <authorList>
            <person name="Jaros S."/>
            <person name="Januszkiewicz K."/>
            <person name="Wedrychowicz H."/>
        </authorList>
    </citation>
    <scope>NUCLEOTIDE SEQUENCE [LARGE SCALE GENOMIC DNA]</scope>
    <source>
        <strain evidence="3">DSM 19436</strain>
    </source>
</reference>
<evidence type="ECO:0000313" key="4">
    <source>
        <dbReference type="Proteomes" id="UP000184485"/>
    </source>
</evidence>
<dbReference type="InterPro" id="IPR027372">
    <property type="entry name" value="Phytase-like_dom"/>
</dbReference>
<dbReference type="InterPro" id="IPR014567">
    <property type="entry name" value="UCP031900"/>
</dbReference>
<dbReference type="OrthoDB" id="9798693at2"/>
<name>A0A1M5CE44_9HYPH</name>
<dbReference type="RefSeq" id="WP_084527219.1">
    <property type="nucleotide sequence ID" value="NZ_FQUP01000002.1"/>
</dbReference>
<dbReference type="Pfam" id="PF13449">
    <property type="entry name" value="Phytase-like"/>
    <property type="match status" value="1"/>
</dbReference>
<protein>
    <recommendedName>
        <fullName evidence="2">Phytase-like domain-containing protein</fullName>
    </recommendedName>
</protein>
<dbReference type="EMBL" id="FQUP01000002">
    <property type="protein sequence ID" value="SHF53013.1"/>
    <property type="molecule type" value="Genomic_DNA"/>
</dbReference>
<organism evidence="3 4">
    <name type="scientific">Kaistia soli DSM 19436</name>
    <dbReference type="NCBI Taxonomy" id="1122133"/>
    <lineage>
        <taxon>Bacteria</taxon>
        <taxon>Pseudomonadati</taxon>
        <taxon>Pseudomonadota</taxon>
        <taxon>Alphaproteobacteria</taxon>
        <taxon>Hyphomicrobiales</taxon>
        <taxon>Kaistiaceae</taxon>
        <taxon>Kaistia</taxon>
    </lineage>
</organism>
<keyword evidence="4" id="KW-1185">Reference proteome</keyword>
<feature type="signal peptide" evidence="1">
    <location>
        <begin position="1"/>
        <end position="21"/>
    </location>
</feature>
<evidence type="ECO:0000256" key="1">
    <source>
        <dbReference type="SAM" id="SignalP"/>
    </source>
</evidence>
<dbReference type="PIRSF" id="PIRSF031900">
    <property type="entry name" value="UCP031900"/>
    <property type="match status" value="1"/>
</dbReference>
<keyword evidence="1" id="KW-0732">Signal</keyword>
<dbReference type="STRING" id="1122133.SAMN02745157_2320"/>
<feature type="chain" id="PRO_5012070142" description="Phytase-like domain-containing protein" evidence="1">
    <location>
        <begin position="22"/>
        <end position="344"/>
    </location>
</feature>
<evidence type="ECO:0000259" key="2">
    <source>
        <dbReference type="Pfam" id="PF13449"/>
    </source>
</evidence>